<protein>
    <recommendedName>
        <fullName evidence="3">Glycosyltransferase subfamily 4-like N-terminal domain-containing protein</fullName>
    </recommendedName>
</protein>
<evidence type="ECO:0000256" key="2">
    <source>
        <dbReference type="ARBA" id="ARBA00022679"/>
    </source>
</evidence>
<dbReference type="SUPFAM" id="SSF53756">
    <property type="entry name" value="UDP-Glycosyltransferase/glycogen phosphorylase"/>
    <property type="match status" value="1"/>
</dbReference>
<dbReference type="Gene3D" id="3.40.50.2000">
    <property type="entry name" value="Glycogen Phosphorylase B"/>
    <property type="match status" value="2"/>
</dbReference>
<name>A0ABY1IH34_9ACTO</name>
<evidence type="ECO:0000259" key="3">
    <source>
        <dbReference type="Pfam" id="PF13439"/>
    </source>
</evidence>
<reference evidence="4 5" key="1">
    <citation type="submission" date="2016-11" db="EMBL/GenBank/DDBJ databases">
        <authorList>
            <person name="Varghese N."/>
            <person name="Submissions S."/>
        </authorList>
    </citation>
    <scope>NUCLEOTIDE SEQUENCE [LARGE SCALE GENOMIC DNA]</scope>
    <source>
        <strain evidence="4 5">PA</strain>
    </source>
</reference>
<gene>
    <name evidence="4" type="ORF">SAMN05216246_11327</name>
</gene>
<dbReference type="PANTHER" id="PTHR12526:SF636">
    <property type="entry name" value="BLL3647 PROTEIN"/>
    <property type="match status" value="1"/>
</dbReference>
<sequence>MSTILVAHPSPDLYGSDLQLVETIHALIGAGHAVKVALPADGPLVPVLRRAGAAVAIIPFTVLRKALLNPRGLVGLGAGAGPEALRLARIIRSSGARAVLTNTVTIPTWPAAARLAGVPAIAHVHEAEDSQPLVIRAGLNAPLLAARAVIANSETTRQVMLAAQPALRSRARVIHNGVPGPADPLPALRKRGSGDPFRLALVSRLSPRKAVHVALEAVALLRTDGVDVHLTVAGSVFPGYEWYEEQLRERISRPDLAGAVDLLGYVHPTWGILADADVVVMPTLGESFGNAAVEALHAGRPLVASRVQGLTEVVRDGETGLLVDPESPEALAAALAELERDPARARELALAGRVDAAERFSVGRYRSEIVDAVESVLQ</sequence>
<dbReference type="Proteomes" id="UP000184390">
    <property type="component" value="Unassembled WGS sequence"/>
</dbReference>
<evidence type="ECO:0000256" key="1">
    <source>
        <dbReference type="ARBA" id="ARBA00022676"/>
    </source>
</evidence>
<organism evidence="4 5">
    <name type="scientific">Actinomyces denticolens</name>
    <dbReference type="NCBI Taxonomy" id="52767"/>
    <lineage>
        <taxon>Bacteria</taxon>
        <taxon>Bacillati</taxon>
        <taxon>Actinomycetota</taxon>
        <taxon>Actinomycetes</taxon>
        <taxon>Actinomycetales</taxon>
        <taxon>Actinomycetaceae</taxon>
        <taxon>Actinomyces</taxon>
    </lineage>
</organism>
<evidence type="ECO:0000313" key="4">
    <source>
        <dbReference type="EMBL" id="SHJ16396.1"/>
    </source>
</evidence>
<evidence type="ECO:0000313" key="5">
    <source>
        <dbReference type="Proteomes" id="UP000184390"/>
    </source>
</evidence>
<keyword evidence="2" id="KW-0808">Transferase</keyword>
<dbReference type="EMBL" id="FQYL01000013">
    <property type="protein sequence ID" value="SHJ16396.1"/>
    <property type="molecule type" value="Genomic_DNA"/>
</dbReference>
<dbReference type="CDD" id="cd03801">
    <property type="entry name" value="GT4_PimA-like"/>
    <property type="match status" value="1"/>
</dbReference>
<dbReference type="RefSeq" id="WP_073453995.1">
    <property type="nucleotide sequence ID" value="NZ_FQYL01000013.1"/>
</dbReference>
<comment type="caution">
    <text evidence="4">The sequence shown here is derived from an EMBL/GenBank/DDBJ whole genome shotgun (WGS) entry which is preliminary data.</text>
</comment>
<keyword evidence="1" id="KW-0328">Glycosyltransferase</keyword>
<dbReference type="InterPro" id="IPR028098">
    <property type="entry name" value="Glyco_trans_4-like_N"/>
</dbReference>
<proteinExistence type="predicted"/>
<keyword evidence="5" id="KW-1185">Reference proteome</keyword>
<accession>A0ABY1IH34</accession>
<dbReference type="Pfam" id="PF13692">
    <property type="entry name" value="Glyco_trans_1_4"/>
    <property type="match status" value="1"/>
</dbReference>
<dbReference type="Pfam" id="PF13439">
    <property type="entry name" value="Glyco_transf_4"/>
    <property type="match status" value="1"/>
</dbReference>
<dbReference type="PANTHER" id="PTHR12526">
    <property type="entry name" value="GLYCOSYLTRANSFERASE"/>
    <property type="match status" value="1"/>
</dbReference>
<feature type="domain" description="Glycosyltransferase subfamily 4-like N-terminal" evidence="3">
    <location>
        <begin position="20"/>
        <end position="178"/>
    </location>
</feature>